<dbReference type="AlphaFoldDB" id="J3NVG1"/>
<reference evidence="4" key="3">
    <citation type="submission" date="2010-09" db="EMBL/GenBank/DDBJ databases">
        <title>Annotation of Gaeumannomyces graminis var. tritici R3-111a-1.</title>
        <authorList>
            <consortium name="The Broad Institute Genome Sequencing Platform"/>
            <person name="Ma L.-J."/>
            <person name="Dead R."/>
            <person name="Young S.K."/>
            <person name="Zeng Q."/>
            <person name="Gargeya S."/>
            <person name="Fitzgerald M."/>
            <person name="Haas B."/>
            <person name="Abouelleil A."/>
            <person name="Alvarado L."/>
            <person name="Arachchi H.M."/>
            <person name="Berlin A."/>
            <person name="Brown A."/>
            <person name="Chapman S.B."/>
            <person name="Chen Z."/>
            <person name="Dunbar C."/>
            <person name="Freedman E."/>
            <person name="Gearin G."/>
            <person name="Gellesch M."/>
            <person name="Goldberg J."/>
            <person name="Griggs A."/>
            <person name="Gujja S."/>
            <person name="Heiman D."/>
            <person name="Howarth C."/>
            <person name="Larson L."/>
            <person name="Lui A."/>
            <person name="MacDonald P.J.P."/>
            <person name="Mehta T."/>
            <person name="Montmayeur A."/>
            <person name="Murphy C."/>
            <person name="Neiman D."/>
            <person name="Pearson M."/>
            <person name="Priest M."/>
            <person name="Roberts A."/>
            <person name="Saif S."/>
            <person name="Shea T."/>
            <person name="Shenoy N."/>
            <person name="Sisk P."/>
            <person name="Stolte C."/>
            <person name="Sykes S."/>
            <person name="Yandava C."/>
            <person name="Wortman J."/>
            <person name="Nusbaum C."/>
            <person name="Birren B."/>
        </authorList>
    </citation>
    <scope>NUCLEOTIDE SEQUENCE</scope>
    <source>
        <strain evidence="4">R3-111a-1</strain>
    </source>
</reference>
<dbReference type="VEuPathDB" id="FungiDB:GGTG_05276"/>
<reference evidence="5" key="4">
    <citation type="journal article" date="2015" name="G3 (Bethesda)">
        <title>Genome sequences of three phytopathogenic species of the Magnaporthaceae family of fungi.</title>
        <authorList>
            <person name="Okagaki L.H."/>
            <person name="Nunes C.C."/>
            <person name="Sailsbery J."/>
            <person name="Clay B."/>
            <person name="Brown D."/>
            <person name="John T."/>
            <person name="Oh Y."/>
            <person name="Young N."/>
            <person name="Fitzgerald M."/>
            <person name="Haas B.J."/>
            <person name="Zeng Q."/>
            <person name="Young S."/>
            <person name="Adiconis X."/>
            <person name="Fan L."/>
            <person name="Levin J.Z."/>
            <person name="Mitchell T.K."/>
            <person name="Okubara P.A."/>
            <person name="Farman M.L."/>
            <person name="Kohn L.M."/>
            <person name="Birren B."/>
            <person name="Ma L.-J."/>
            <person name="Dean R.A."/>
        </authorList>
    </citation>
    <scope>NUCLEOTIDE SEQUENCE</scope>
    <source>
        <strain evidence="5">R3-111a-1</strain>
    </source>
</reference>
<keyword evidence="2" id="KW-1133">Transmembrane helix</keyword>
<feature type="region of interest" description="Disordered" evidence="1">
    <location>
        <begin position="291"/>
        <end position="315"/>
    </location>
</feature>
<protein>
    <recommendedName>
        <fullName evidence="7">Mid2 domain-containing protein</fullName>
    </recommendedName>
</protein>
<name>J3NVG1_GAET3</name>
<dbReference type="EnsemblFungi" id="EJT75339">
    <property type="protein sequence ID" value="EJT75339"/>
    <property type="gene ID" value="GGTG_05276"/>
</dbReference>
<feature type="signal peptide" evidence="3">
    <location>
        <begin position="1"/>
        <end position="20"/>
    </location>
</feature>
<reference evidence="6" key="1">
    <citation type="submission" date="2010-07" db="EMBL/GenBank/DDBJ databases">
        <title>The genome sequence of Gaeumannomyces graminis var. tritici strain R3-111a-1.</title>
        <authorList>
            <consortium name="The Broad Institute Genome Sequencing Platform"/>
            <person name="Ma L.-J."/>
            <person name="Dead R."/>
            <person name="Young S."/>
            <person name="Zeng Q."/>
            <person name="Koehrsen M."/>
            <person name="Alvarado L."/>
            <person name="Berlin A."/>
            <person name="Chapman S.B."/>
            <person name="Chen Z."/>
            <person name="Freedman E."/>
            <person name="Gellesch M."/>
            <person name="Goldberg J."/>
            <person name="Griggs A."/>
            <person name="Gujja S."/>
            <person name="Heilman E.R."/>
            <person name="Heiman D."/>
            <person name="Hepburn T."/>
            <person name="Howarth C."/>
            <person name="Jen D."/>
            <person name="Larson L."/>
            <person name="Mehta T."/>
            <person name="Neiman D."/>
            <person name="Pearson M."/>
            <person name="Roberts A."/>
            <person name="Saif S."/>
            <person name="Shea T."/>
            <person name="Shenoy N."/>
            <person name="Sisk P."/>
            <person name="Stolte C."/>
            <person name="Sykes S."/>
            <person name="Walk T."/>
            <person name="White J."/>
            <person name="Yandava C."/>
            <person name="Haas B."/>
            <person name="Nusbaum C."/>
            <person name="Birren B."/>
        </authorList>
    </citation>
    <scope>NUCLEOTIDE SEQUENCE [LARGE SCALE GENOMIC DNA]</scope>
    <source>
        <strain evidence="6">R3-111a-1</strain>
    </source>
</reference>
<organism evidence="4">
    <name type="scientific">Gaeumannomyces tritici (strain R3-111a-1)</name>
    <name type="common">Wheat and barley take-all root rot fungus</name>
    <name type="synonym">Gaeumannomyces graminis var. tritici</name>
    <dbReference type="NCBI Taxonomy" id="644352"/>
    <lineage>
        <taxon>Eukaryota</taxon>
        <taxon>Fungi</taxon>
        <taxon>Dikarya</taxon>
        <taxon>Ascomycota</taxon>
        <taxon>Pezizomycotina</taxon>
        <taxon>Sordariomycetes</taxon>
        <taxon>Sordariomycetidae</taxon>
        <taxon>Magnaporthales</taxon>
        <taxon>Magnaporthaceae</taxon>
        <taxon>Gaeumannomyces</taxon>
    </lineage>
</organism>
<dbReference type="Proteomes" id="UP000006039">
    <property type="component" value="Unassembled WGS sequence"/>
</dbReference>
<dbReference type="HOGENOM" id="CLU_882923_0_0_1"/>
<sequence length="315" mass="32379">MPLLLLLALPLLGLGRVVDAQSCAYTGGWALRNEGDCPPAAPVRCGRGLQPRCCPAGQVCTGEGAYVGNYCCAPGEDCTRKATEAPKCPDPTFTLWGVDNSTNNGGWCCLSSADGIYERMSDNTIAVGCNAPSQSLGQTQFKASPLNAVASCAPKPSQPLTTQSSSVPAQSSPAGATESPQPTPAAEPQALGSGAIAGIAVGATVGGALLALLVVGIVVFRRKRSRQEQTGTGEAVEAASGTPKHHPGGAFNDQKGPYSPYSPYAYTAQSAVTGYQEMPHVNQPQELGFGLATEMEDPSTLRQAELGDGRPQSGR</sequence>
<evidence type="ECO:0000256" key="1">
    <source>
        <dbReference type="SAM" id="MobiDB-lite"/>
    </source>
</evidence>
<proteinExistence type="predicted"/>
<feature type="compositionally biased region" description="Low complexity" evidence="1">
    <location>
        <begin position="161"/>
        <end position="174"/>
    </location>
</feature>
<gene>
    <name evidence="5" type="primary">20345734</name>
    <name evidence="4" type="ORF">GGTG_05276</name>
</gene>
<feature type="region of interest" description="Disordered" evidence="1">
    <location>
        <begin position="152"/>
        <end position="189"/>
    </location>
</feature>
<feature type="transmembrane region" description="Helical" evidence="2">
    <location>
        <begin position="195"/>
        <end position="220"/>
    </location>
</feature>
<dbReference type="eggNOG" id="ENOG502S35T">
    <property type="taxonomic scope" value="Eukaryota"/>
</dbReference>
<keyword evidence="2" id="KW-0472">Membrane</keyword>
<feature type="region of interest" description="Disordered" evidence="1">
    <location>
        <begin position="224"/>
        <end position="256"/>
    </location>
</feature>
<dbReference type="STRING" id="644352.J3NVG1"/>
<evidence type="ECO:0000313" key="5">
    <source>
        <dbReference type="EnsemblFungi" id="EJT75339"/>
    </source>
</evidence>
<reference evidence="4" key="2">
    <citation type="submission" date="2010-07" db="EMBL/GenBank/DDBJ databases">
        <authorList>
            <consortium name="The Broad Institute Genome Sequencing Platform"/>
            <consortium name="Broad Institute Genome Sequencing Center for Infectious Disease"/>
            <person name="Ma L.-J."/>
            <person name="Dead R."/>
            <person name="Young S."/>
            <person name="Zeng Q."/>
            <person name="Koehrsen M."/>
            <person name="Alvarado L."/>
            <person name="Berlin A."/>
            <person name="Chapman S.B."/>
            <person name="Chen Z."/>
            <person name="Freedman E."/>
            <person name="Gellesch M."/>
            <person name="Goldberg J."/>
            <person name="Griggs A."/>
            <person name="Gujja S."/>
            <person name="Heilman E.R."/>
            <person name="Heiman D."/>
            <person name="Hepburn T."/>
            <person name="Howarth C."/>
            <person name="Jen D."/>
            <person name="Larson L."/>
            <person name="Mehta T."/>
            <person name="Neiman D."/>
            <person name="Pearson M."/>
            <person name="Roberts A."/>
            <person name="Saif S."/>
            <person name="Shea T."/>
            <person name="Shenoy N."/>
            <person name="Sisk P."/>
            <person name="Stolte C."/>
            <person name="Sykes S."/>
            <person name="Walk T."/>
            <person name="White J."/>
            <person name="Yandava C."/>
            <person name="Haas B."/>
            <person name="Nusbaum C."/>
            <person name="Birren B."/>
        </authorList>
    </citation>
    <scope>NUCLEOTIDE SEQUENCE</scope>
    <source>
        <strain evidence="4">R3-111a-1</strain>
    </source>
</reference>
<feature type="chain" id="PRO_5015094512" description="Mid2 domain-containing protein" evidence="3">
    <location>
        <begin position="21"/>
        <end position="315"/>
    </location>
</feature>
<evidence type="ECO:0000256" key="3">
    <source>
        <dbReference type="SAM" id="SignalP"/>
    </source>
</evidence>
<dbReference type="EMBL" id="GL385397">
    <property type="protein sequence ID" value="EJT75339.1"/>
    <property type="molecule type" value="Genomic_DNA"/>
</dbReference>
<dbReference type="GeneID" id="20345734"/>
<keyword evidence="2" id="KW-0812">Transmembrane</keyword>
<evidence type="ECO:0000313" key="6">
    <source>
        <dbReference type="Proteomes" id="UP000006039"/>
    </source>
</evidence>
<keyword evidence="3" id="KW-0732">Signal</keyword>
<reference evidence="5" key="5">
    <citation type="submission" date="2018-04" db="UniProtKB">
        <authorList>
            <consortium name="EnsemblFungi"/>
        </authorList>
    </citation>
    <scope>IDENTIFICATION</scope>
    <source>
        <strain evidence="5">R3-111a-1</strain>
    </source>
</reference>
<dbReference type="OrthoDB" id="4764360at2759"/>
<dbReference type="CDD" id="cd12087">
    <property type="entry name" value="TM_EGFR-like"/>
    <property type="match status" value="1"/>
</dbReference>
<evidence type="ECO:0000256" key="2">
    <source>
        <dbReference type="SAM" id="Phobius"/>
    </source>
</evidence>
<keyword evidence="6" id="KW-1185">Reference proteome</keyword>
<accession>J3NVG1</accession>
<evidence type="ECO:0008006" key="7">
    <source>
        <dbReference type="Google" id="ProtNLM"/>
    </source>
</evidence>
<dbReference type="RefSeq" id="XP_009221339.1">
    <property type="nucleotide sequence ID" value="XM_009223075.1"/>
</dbReference>
<evidence type="ECO:0000313" key="4">
    <source>
        <dbReference type="EMBL" id="EJT75339.1"/>
    </source>
</evidence>